<dbReference type="InterPro" id="IPR038063">
    <property type="entry name" value="Transpep_catalytic_dom"/>
</dbReference>
<dbReference type="Pfam" id="PF03734">
    <property type="entry name" value="YkuD"/>
    <property type="match status" value="1"/>
</dbReference>
<evidence type="ECO:0000256" key="4">
    <source>
        <dbReference type="ARBA" id="ARBA00022679"/>
    </source>
</evidence>
<evidence type="ECO:0000313" key="12">
    <source>
        <dbReference type="EMBL" id="TQV74296.1"/>
    </source>
</evidence>
<dbReference type="RefSeq" id="WP_142898926.1">
    <property type="nucleotide sequence ID" value="NZ_ML660061.1"/>
</dbReference>
<protein>
    <submittedName>
        <fullName evidence="12">L,D-transpeptidase family protein</fullName>
    </submittedName>
</protein>
<evidence type="ECO:0000256" key="10">
    <source>
        <dbReference type="SAM" id="SignalP"/>
    </source>
</evidence>
<dbReference type="GO" id="GO:0018104">
    <property type="term" value="P:peptidoglycan-protein cross-linking"/>
    <property type="evidence" value="ECO:0007669"/>
    <property type="project" value="TreeGrafter"/>
</dbReference>
<comment type="pathway">
    <text evidence="1 9">Cell wall biogenesis; peptidoglycan biosynthesis.</text>
</comment>
<dbReference type="PANTHER" id="PTHR30582:SF24">
    <property type="entry name" value="L,D-TRANSPEPTIDASE ERFK_SRFK-RELATED"/>
    <property type="match status" value="1"/>
</dbReference>
<dbReference type="CDD" id="cd16913">
    <property type="entry name" value="YkuD_like"/>
    <property type="match status" value="1"/>
</dbReference>
<organism evidence="12 13">
    <name type="scientific">Denitrobaculum tricleocarpae</name>
    <dbReference type="NCBI Taxonomy" id="2591009"/>
    <lineage>
        <taxon>Bacteria</taxon>
        <taxon>Pseudomonadati</taxon>
        <taxon>Pseudomonadota</taxon>
        <taxon>Alphaproteobacteria</taxon>
        <taxon>Rhodospirillales</taxon>
        <taxon>Rhodospirillaceae</taxon>
        <taxon>Denitrobaculum</taxon>
    </lineage>
</organism>
<evidence type="ECO:0000256" key="8">
    <source>
        <dbReference type="ARBA" id="ARBA00023316"/>
    </source>
</evidence>
<evidence type="ECO:0000256" key="5">
    <source>
        <dbReference type="ARBA" id="ARBA00022801"/>
    </source>
</evidence>
<keyword evidence="4" id="KW-0808">Transferase</keyword>
<proteinExistence type="inferred from homology"/>
<gene>
    <name evidence="12" type="ORF">FKG95_23700</name>
</gene>
<keyword evidence="3" id="KW-0328">Glycosyltransferase</keyword>
<dbReference type="GO" id="GO:0071555">
    <property type="term" value="P:cell wall organization"/>
    <property type="evidence" value="ECO:0007669"/>
    <property type="project" value="UniProtKB-UniRule"/>
</dbReference>
<dbReference type="EMBL" id="VHSH01000010">
    <property type="protein sequence ID" value="TQV74296.1"/>
    <property type="molecule type" value="Genomic_DNA"/>
</dbReference>
<keyword evidence="10" id="KW-0732">Signal</keyword>
<evidence type="ECO:0000256" key="7">
    <source>
        <dbReference type="ARBA" id="ARBA00022984"/>
    </source>
</evidence>
<dbReference type="GO" id="GO:0008360">
    <property type="term" value="P:regulation of cell shape"/>
    <property type="evidence" value="ECO:0007669"/>
    <property type="project" value="UniProtKB-UniRule"/>
</dbReference>
<keyword evidence="8 9" id="KW-0961">Cell wall biogenesis/degradation</keyword>
<comment type="caution">
    <text evidence="12">The sequence shown here is derived from an EMBL/GenBank/DDBJ whole genome shotgun (WGS) entry which is preliminary data.</text>
</comment>
<keyword evidence="13" id="KW-1185">Reference proteome</keyword>
<keyword evidence="6 9" id="KW-0133">Cell shape</keyword>
<evidence type="ECO:0000256" key="3">
    <source>
        <dbReference type="ARBA" id="ARBA00022676"/>
    </source>
</evidence>
<name>A0A545TAR0_9PROT</name>
<keyword evidence="7 9" id="KW-0573">Peptidoglycan synthesis</keyword>
<accession>A0A545TAR0</accession>
<dbReference type="InterPro" id="IPR050979">
    <property type="entry name" value="LD-transpeptidase"/>
</dbReference>
<sequence length="304" mass="33115">MTGSRTARLRLGFLSFLLILAGSQVTAEAAIVGEEESIILRDGDTLLDLAVAESLGYVELLLANPGVDPWIPAAGTELLLPKRHLLPEAPPSGIVINLPEFRLYYFAPDGEEVLTFPIGIGRTAHETPSGQTRIVKKRADPTWIPTASARRDDPDLPEFVPPGPDNPLGAHALNLGWPRYVIHGTNRPYGIGRRVSRGCIRLYPEDIAALFAAVEPGTEVTILNQQVKTGWVGDELYLEVHPTPLQADALAATGRLTPYDPPETTALVLEAAKGQAARLNWSVIRRVTQERRGIPVRITMPELN</sequence>
<feature type="signal peptide" evidence="10">
    <location>
        <begin position="1"/>
        <end position="29"/>
    </location>
</feature>
<dbReference type="UniPathway" id="UPA00219"/>
<dbReference type="Proteomes" id="UP000315252">
    <property type="component" value="Unassembled WGS sequence"/>
</dbReference>
<dbReference type="InterPro" id="IPR005490">
    <property type="entry name" value="LD_TPept_cat_dom"/>
</dbReference>
<dbReference type="GO" id="GO:0071972">
    <property type="term" value="F:peptidoglycan L,D-transpeptidase activity"/>
    <property type="evidence" value="ECO:0007669"/>
    <property type="project" value="TreeGrafter"/>
</dbReference>
<evidence type="ECO:0000256" key="1">
    <source>
        <dbReference type="ARBA" id="ARBA00004752"/>
    </source>
</evidence>
<evidence type="ECO:0000259" key="11">
    <source>
        <dbReference type="PROSITE" id="PS52029"/>
    </source>
</evidence>
<evidence type="ECO:0000256" key="6">
    <source>
        <dbReference type="ARBA" id="ARBA00022960"/>
    </source>
</evidence>
<dbReference type="SUPFAM" id="SSF141523">
    <property type="entry name" value="L,D-transpeptidase catalytic domain-like"/>
    <property type="match status" value="1"/>
</dbReference>
<feature type="active site" description="Nucleophile" evidence="9">
    <location>
        <position position="199"/>
    </location>
</feature>
<comment type="similarity">
    <text evidence="2">Belongs to the YkuD family.</text>
</comment>
<dbReference type="GO" id="GO:0005576">
    <property type="term" value="C:extracellular region"/>
    <property type="evidence" value="ECO:0007669"/>
    <property type="project" value="TreeGrafter"/>
</dbReference>
<feature type="active site" description="Proton donor/acceptor" evidence="9">
    <location>
        <position position="183"/>
    </location>
</feature>
<keyword evidence="5" id="KW-0378">Hydrolase</keyword>
<evidence type="ECO:0000256" key="2">
    <source>
        <dbReference type="ARBA" id="ARBA00005992"/>
    </source>
</evidence>
<dbReference type="Gene3D" id="2.40.440.10">
    <property type="entry name" value="L,D-transpeptidase catalytic domain-like"/>
    <property type="match status" value="1"/>
</dbReference>
<feature type="chain" id="PRO_5022053357" evidence="10">
    <location>
        <begin position="30"/>
        <end position="304"/>
    </location>
</feature>
<dbReference type="PROSITE" id="PS52029">
    <property type="entry name" value="LD_TPASE"/>
    <property type="match status" value="1"/>
</dbReference>
<dbReference type="GO" id="GO:0016757">
    <property type="term" value="F:glycosyltransferase activity"/>
    <property type="evidence" value="ECO:0007669"/>
    <property type="project" value="UniProtKB-KW"/>
</dbReference>
<feature type="domain" description="L,D-TPase catalytic" evidence="11">
    <location>
        <begin position="92"/>
        <end position="223"/>
    </location>
</feature>
<dbReference type="PANTHER" id="PTHR30582">
    <property type="entry name" value="L,D-TRANSPEPTIDASE"/>
    <property type="match status" value="1"/>
</dbReference>
<reference evidence="12 13" key="1">
    <citation type="submission" date="2019-06" db="EMBL/GenBank/DDBJ databases">
        <title>Whole genome sequence for Rhodospirillaceae sp. R148.</title>
        <authorList>
            <person name="Wang G."/>
        </authorList>
    </citation>
    <scope>NUCLEOTIDE SEQUENCE [LARGE SCALE GENOMIC DNA]</scope>
    <source>
        <strain evidence="12 13">R148</strain>
    </source>
</reference>
<dbReference type="AlphaFoldDB" id="A0A545TAR0"/>
<evidence type="ECO:0000313" key="13">
    <source>
        <dbReference type="Proteomes" id="UP000315252"/>
    </source>
</evidence>
<dbReference type="OrthoDB" id="8478453at2"/>
<evidence type="ECO:0000256" key="9">
    <source>
        <dbReference type="PROSITE-ProRule" id="PRU01373"/>
    </source>
</evidence>